<dbReference type="SMART" id="SM00065">
    <property type="entry name" value="GAF"/>
    <property type="match status" value="1"/>
</dbReference>
<sequence length="300" mass="32647">MQARLIAYVPEGAAIARIVAPGERLRIGRAVGSDLQLPQASVSRRHAELEQQADGSWRLVDLDSKNGTFVDGARITDTVLARSAWLRFGDLHCEFGVLDAQAAAEQLRRWQERRDEAARMIERIEGSAAAQVGARATRRFLEQGLRAVLELAQCTRGFVLTVEDGRYRVATSMALDASLATGPEFTGSLGAIAQALRSRTPVVFNDIGQPAWMTGREPARAGLRTLVALPLFDGERSLGAIYVDRRDAGPPLTTLDLELLQAFAQRCALWLAVRSEAHDGPAPPTSGDWSQLLADHATTR</sequence>
<dbReference type="PANTHER" id="PTHR23308">
    <property type="entry name" value="NUCLEAR INHIBITOR OF PROTEIN PHOSPHATASE-1"/>
    <property type="match status" value="1"/>
</dbReference>
<organism evidence="3 4">
    <name type="scientific">Cognatilysobacter xinjiangensis</name>
    <dbReference type="NCBI Taxonomy" id="546892"/>
    <lineage>
        <taxon>Bacteria</taxon>
        <taxon>Pseudomonadati</taxon>
        <taxon>Pseudomonadota</taxon>
        <taxon>Gammaproteobacteria</taxon>
        <taxon>Lysobacterales</taxon>
        <taxon>Lysobacteraceae</taxon>
        <taxon>Cognatilysobacter</taxon>
    </lineage>
</organism>
<dbReference type="InterPro" id="IPR050923">
    <property type="entry name" value="Cell_Proc_Reg/RNA_Proc"/>
</dbReference>
<dbReference type="InterPro" id="IPR000253">
    <property type="entry name" value="FHA_dom"/>
</dbReference>
<dbReference type="RefSeq" id="WP_189446748.1">
    <property type="nucleotide sequence ID" value="NZ_BMXY01000001.1"/>
</dbReference>
<reference evidence="4" key="1">
    <citation type="journal article" date="2019" name="Int. J. Syst. Evol. Microbiol.">
        <title>The Global Catalogue of Microorganisms (GCM) 10K type strain sequencing project: providing services to taxonomists for standard genome sequencing and annotation.</title>
        <authorList>
            <consortium name="The Broad Institute Genomics Platform"/>
            <consortium name="The Broad Institute Genome Sequencing Center for Infectious Disease"/>
            <person name="Wu L."/>
            <person name="Ma J."/>
        </authorList>
    </citation>
    <scope>NUCLEOTIDE SEQUENCE [LARGE SCALE GENOMIC DNA]</scope>
    <source>
        <strain evidence="4">KCTC 22558</strain>
    </source>
</reference>
<dbReference type="CDD" id="cd00060">
    <property type="entry name" value="FHA"/>
    <property type="match status" value="1"/>
</dbReference>
<evidence type="ECO:0000256" key="1">
    <source>
        <dbReference type="SAM" id="Coils"/>
    </source>
</evidence>
<protein>
    <recommendedName>
        <fullName evidence="2">FHA domain-containing protein</fullName>
    </recommendedName>
</protein>
<keyword evidence="4" id="KW-1185">Reference proteome</keyword>
<evidence type="ECO:0000259" key="2">
    <source>
        <dbReference type="PROSITE" id="PS50006"/>
    </source>
</evidence>
<gene>
    <name evidence="3" type="ORF">GCM10008101_05010</name>
</gene>
<dbReference type="Gene3D" id="2.60.200.20">
    <property type="match status" value="1"/>
</dbReference>
<proteinExistence type="predicted"/>
<feature type="domain" description="FHA" evidence="2">
    <location>
        <begin position="25"/>
        <end position="75"/>
    </location>
</feature>
<dbReference type="InterPro" id="IPR029016">
    <property type="entry name" value="GAF-like_dom_sf"/>
</dbReference>
<keyword evidence="1" id="KW-0175">Coiled coil</keyword>
<accession>A0ABQ3BQY6</accession>
<comment type="caution">
    <text evidence="3">The sequence shown here is derived from an EMBL/GenBank/DDBJ whole genome shotgun (WGS) entry which is preliminary data.</text>
</comment>
<dbReference type="SUPFAM" id="SSF49879">
    <property type="entry name" value="SMAD/FHA domain"/>
    <property type="match status" value="1"/>
</dbReference>
<dbReference type="Proteomes" id="UP000643403">
    <property type="component" value="Unassembled WGS sequence"/>
</dbReference>
<dbReference type="Gene3D" id="3.30.450.40">
    <property type="match status" value="1"/>
</dbReference>
<name>A0ABQ3BQY6_9GAMM</name>
<evidence type="ECO:0000313" key="3">
    <source>
        <dbReference type="EMBL" id="GGZ54680.1"/>
    </source>
</evidence>
<dbReference type="InterPro" id="IPR003018">
    <property type="entry name" value="GAF"/>
</dbReference>
<dbReference type="PROSITE" id="PS50006">
    <property type="entry name" value="FHA_DOMAIN"/>
    <property type="match status" value="1"/>
</dbReference>
<dbReference type="SMART" id="SM00240">
    <property type="entry name" value="FHA"/>
    <property type="match status" value="1"/>
</dbReference>
<dbReference type="InterPro" id="IPR008984">
    <property type="entry name" value="SMAD_FHA_dom_sf"/>
</dbReference>
<evidence type="ECO:0000313" key="4">
    <source>
        <dbReference type="Proteomes" id="UP000643403"/>
    </source>
</evidence>
<dbReference type="Pfam" id="PF13185">
    <property type="entry name" value="GAF_2"/>
    <property type="match status" value="1"/>
</dbReference>
<dbReference type="Pfam" id="PF00498">
    <property type="entry name" value="FHA"/>
    <property type="match status" value="1"/>
</dbReference>
<dbReference type="SUPFAM" id="SSF55781">
    <property type="entry name" value="GAF domain-like"/>
    <property type="match status" value="1"/>
</dbReference>
<feature type="coiled-coil region" evidence="1">
    <location>
        <begin position="100"/>
        <end position="127"/>
    </location>
</feature>
<dbReference type="EMBL" id="BMXY01000001">
    <property type="protein sequence ID" value="GGZ54680.1"/>
    <property type="molecule type" value="Genomic_DNA"/>
</dbReference>